<dbReference type="SUPFAM" id="SSF52540">
    <property type="entry name" value="P-loop containing nucleoside triphosphate hydrolases"/>
    <property type="match status" value="3"/>
</dbReference>
<dbReference type="PANTHER" id="PTHR30612">
    <property type="entry name" value="SECA INNER MEMBRANE COMPONENT OF SEC PROTEIN SECRETION SYSTEM"/>
    <property type="match status" value="1"/>
</dbReference>
<dbReference type="Gene3D" id="3.40.50.300">
    <property type="entry name" value="P-loop containing nucleotide triphosphate hydrolases"/>
    <property type="match status" value="3"/>
</dbReference>
<keyword evidence="3" id="KW-0175">Coiled coil</keyword>
<feature type="coiled-coil region" evidence="3">
    <location>
        <begin position="1079"/>
        <end position="1106"/>
    </location>
</feature>
<dbReference type="GO" id="GO:0016020">
    <property type="term" value="C:membrane"/>
    <property type="evidence" value="ECO:0007669"/>
    <property type="project" value="InterPro"/>
</dbReference>
<dbReference type="EMBL" id="CAJNOC010002633">
    <property type="protein sequence ID" value="CAF0944002.1"/>
    <property type="molecule type" value="Genomic_DNA"/>
</dbReference>
<reference evidence="5" key="1">
    <citation type="submission" date="2021-02" db="EMBL/GenBank/DDBJ databases">
        <authorList>
            <person name="Nowell W R."/>
        </authorList>
    </citation>
    <scope>NUCLEOTIDE SEQUENCE</scope>
    <source>
        <strain evidence="5">Ploen Becks lab</strain>
    </source>
</reference>
<dbReference type="InterPro" id="IPR027417">
    <property type="entry name" value="P-loop_NTPase"/>
</dbReference>
<dbReference type="OrthoDB" id="7614088at2759"/>
<keyword evidence="6" id="KW-1185">Reference proteome</keyword>
<dbReference type="PROSITE" id="PS51196">
    <property type="entry name" value="SECA_MOTOR_DEAD"/>
    <property type="match status" value="1"/>
</dbReference>
<dbReference type="InterPro" id="IPR000185">
    <property type="entry name" value="SecA"/>
</dbReference>
<evidence type="ECO:0000313" key="6">
    <source>
        <dbReference type="Proteomes" id="UP000663879"/>
    </source>
</evidence>
<dbReference type="GO" id="GO:0017038">
    <property type="term" value="P:protein import"/>
    <property type="evidence" value="ECO:0007669"/>
    <property type="project" value="InterPro"/>
</dbReference>
<dbReference type="Proteomes" id="UP000663879">
    <property type="component" value="Unassembled WGS sequence"/>
</dbReference>
<dbReference type="GO" id="GO:0006886">
    <property type="term" value="P:intracellular protein transport"/>
    <property type="evidence" value="ECO:0007669"/>
    <property type="project" value="InterPro"/>
</dbReference>
<dbReference type="InterPro" id="IPR036465">
    <property type="entry name" value="vWFA_dom_sf"/>
</dbReference>
<evidence type="ECO:0000256" key="2">
    <source>
        <dbReference type="ARBA" id="ARBA00023010"/>
    </source>
</evidence>
<keyword evidence="1" id="KW-0813">Transport</keyword>
<evidence type="ECO:0000313" key="5">
    <source>
        <dbReference type="EMBL" id="CAF0944002.1"/>
    </source>
</evidence>
<dbReference type="GO" id="GO:0005524">
    <property type="term" value="F:ATP binding"/>
    <property type="evidence" value="ECO:0007669"/>
    <property type="project" value="InterPro"/>
</dbReference>
<gene>
    <name evidence="5" type="ORF">OXX778_LOCUS13581</name>
</gene>
<accession>A0A814CLE3</accession>
<dbReference type="Pfam" id="PF07517">
    <property type="entry name" value="SecA_DEAD"/>
    <property type="match status" value="1"/>
</dbReference>
<keyword evidence="2" id="KW-0811">Translocation</keyword>
<dbReference type="PANTHER" id="PTHR30612:SF0">
    <property type="entry name" value="CHLOROPLAST PROTEIN-TRANSPORTING ATPASE"/>
    <property type="match status" value="1"/>
</dbReference>
<evidence type="ECO:0000256" key="3">
    <source>
        <dbReference type="SAM" id="Coils"/>
    </source>
</evidence>
<dbReference type="InterPro" id="IPR014018">
    <property type="entry name" value="SecA_motor_DEAD"/>
</dbReference>
<name>A0A814CLE3_9BILA</name>
<organism evidence="5 6">
    <name type="scientific">Brachionus calyciflorus</name>
    <dbReference type="NCBI Taxonomy" id="104777"/>
    <lineage>
        <taxon>Eukaryota</taxon>
        <taxon>Metazoa</taxon>
        <taxon>Spiralia</taxon>
        <taxon>Gnathifera</taxon>
        <taxon>Rotifera</taxon>
        <taxon>Eurotatoria</taxon>
        <taxon>Monogononta</taxon>
        <taxon>Pseudotrocha</taxon>
        <taxon>Ploima</taxon>
        <taxon>Brachionidae</taxon>
        <taxon>Brachionus</taxon>
    </lineage>
</organism>
<keyword evidence="1" id="KW-0653">Protein transport</keyword>
<feature type="domain" description="SecA family profile" evidence="4">
    <location>
        <begin position="1821"/>
        <end position="2418"/>
    </location>
</feature>
<proteinExistence type="predicted"/>
<evidence type="ECO:0000259" key="4">
    <source>
        <dbReference type="PROSITE" id="PS51196"/>
    </source>
</evidence>
<protein>
    <recommendedName>
        <fullName evidence="4">SecA family profile domain-containing protein</fullName>
    </recommendedName>
</protein>
<sequence length="2721" mass="316948">MTTYDYNNIDFNSSLQEDKSDEMPECAEKCLNRMLLNLKKSCFNQEICVSLKKDFISFINFLSREYNDFDITPEIKSCIESIKYVIDDNNLIKAEKELQKLLKMLRPFNFEELFCLMEKTKQSEAKIKDKEVVLLIGRTGSGKSTTLHCLSGSKFRKIESKDHYEPYDFPIDLLEQVKTSTSANSETRYILPIEIDLRNSINREGSIFLCDTPGFNDTAGSEVDIANMYGLFEAIKKCKSVRLVVFISSKSLGDRYEGIIEMAELLHQMIPDIEYHLTSIAYVFTKFQSVENVKHALEEALKKKDIQDNTILEIIENMNNSPILIDPLNSESAKNALKTIVKLKGIMYPDEIFKSITNSKAYDCLFEQINLHERAIDSALKKEKFDLICFKLTQLRKIKSYLEIDSASDRLFSKLDNYFKELYMTCWSKIKNWFEDNLNILSQAQIDEIKDTIQKLQLAKNLISTHIDSQFDYVSDLYNEIGQQCENLFNKFQECQCESKDLQEVIHYLENIKIICFGFSGERLHELFLKTRQLVEYKFEAKKSLLENFINDQVFEFEKFAEVLSECKSLKNYYLKYFDGKDEWDIEKKFNSVCMLIKEYFEVQKEKIIKKLEFGEQNEKDSIESLVNLIENLNKSLNCAKLCTLIDKEDLKTIMKSLNDFIFKKISSIYIKLESLLSQSNLDKTLMDAIEVKYYEIKKWREISGPASLAFQEIRQKIEFFFLSTNKKKLDDFFGSFNNYVDNESIEPIKLYFEILKNSQWLNEIKENLYADLFGRIDDYLLTRFEEMGRTYNKLTISVENYKNIKEANQIFVRMERFGPFLTSDHEIWTLVRSVVDNFKQKMEEALSIIKKEINKEILKKENLKCSFLHSAIKFVDEAITNSIYVINLNELEVLKCSITDFLIYYHNLVCAEFEENFRSIKDSEFDANLQNIITEKSSKMVFRLKEFKIMKKSYSSLYDLVNSHEDLVEKWRNSLVAYSSELDKSMEFSRSNQQDRELDTKILIAKVMSKFDDYLDAKKKNIFNELYIKYKIESQEETISLTKRIIDLLQRNDFTTVQGVLTRLNEMKISDMNLNDIRNSINSAIEKLIENVESAERKITKDLDQESVEYFVKSLKILKKVKNEILDFPSDERETISNNYNKVLDKQKPITVTDFLKKIDSNLLTKLKSYLESIQNSIKMDYFIEAENRRDRFDQVRTVLADHVSDFFKIQQLFDSIEQELKQIVKSLIERYTKMPIEDYKSNYPKDFFQKLEEIKTIKKEYTYAYFTIEEIIITNIKNYMNTPQERTLQERLDYVESLLWYLPKNVNDRLSSDITRKKKENDEHKSKFEKDLMTSLNNHDLDKVLVIKKSLTPDTKDLSAFFDTKLSDYLQSKICEIKSDLENVGVEQAVEKLEKLNKYVGKMRDEKISQEILSCGIKDKLLQKFESIKSVVKIIKSDDDDLSNVSQNIEEFFICSSIFMDNLFKDLFMDDSKRETVTTEINELIDYFKNNRLEFDKGLDQAKIDQVIRCLKNSLKCDLIAKTAKNKLKKSQLKFNVTEYSTNCLIRALNEKVQLIVHEILNTNFKDNEKFKYEKDRTEIYKNIYLKSKFLKDLKESIEVKEMFEKLDLKSFSKLEENEKKVSDFLNINVVEILDNILKIIDSPIFMKSDIKILKFNYENFVSFKKAFVGGLTRSSSCLNEIQNRLIDKCFSISLQVNPSPANMETTVNSLINLKLISDNLTSLKVNNIDNLIETSLKEFQKKNGNSEIINLASHLEGLETGLLILRDYQIFKSAMIRILADKTSKHDINYVLESLKGDAVFKDQLKKRYQEFDIEYQNLIKYYILSISNEKSLNNLINITKNILNLKKKEKKFGSKIKSVVPKLVAHIFAVWTLKNTQHFNEIKELSNKEAYLLKPHPAQVIAIFRLLGIGYDKSYLGKALEMLVWDTDLPNNFVQVGTGEGKSVILAVVAIVMALAGLEVSCVCFSEYLSKRDYNDFQQLFVCMGVEKKIFYGTFNQVCESFLNQNYDIRERVLSLIKSNTLSTAESENKTQTPKILLIDEVDVFFNQDFSGNLYVPSARLKDPSITKLIDLIWSKKKSINYHSLKKTIEYDEVKDKFPKWIGLIDEALKDVLFDLKNFESHEYKIFDNRIAYKEQDGVQNNIVYGYKTLFAYYQEHERGKINKKSLNENISLNIYCGCFSYCEIPKKFQYILGVTGTLEKLSSTHKTIISDMYKIKFSTYIPSIYGDRNLVFHNEADTLIATKADFFLKLKHEIDKRICGTVNVNVKRAVLVFFDKIETLNSFHASPLMKTYIADDDVGILKEDTTLNDKICMIKKATTSGKITLLTRSFGRGIDFVCTSRSMLINGGVHVIQTFFSDDPSEEIQIMGRTARQGEPGSYSLVLMDEDLEKFFGTSYKVDLENMLQNSLVYKSLNEQRNRCFDKQTESIQKAIQNVQSDHKISENFLDELFKENLDYVKNFLIEKNKGSVLEIKRSKTICLMDATGSMGHLLDQVKNTICVMFDRTIRVLEQNDLPIDSFEIQLAVYRDYDLLDNVLQVSGWEIKPLNLRDFMSTVVARGGGDYEEAIEIGLWHVNQEQSKLKHPDRISQVILIGDAPAKSEEMIKKYRRLNGGEDFWEKTIFRSPTYYKKELEIIKSYSIPIHTFYIEKGPEECFAEIAAETGGKTGFLDVKSSNGSDQLIDLITPLILSDVGTLNGGIGSRLVEDYKKKYSKSYY</sequence>
<dbReference type="SUPFAM" id="SSF53300">
    <property type="entry name" value="vWA-like"/>
    <property type="match status" value="1"/>
</dbReference>
<comment type="caution">
    <text evidence="5">The sequence shown here is derived from an EMBL/GenBank/DDBJ whole genome shotgun (WGS) entry which is preliminary data.</text>
</comment>
<dbReference type="InterPro" id="IPR011115">
    <property type="entry name" value="SecA_DEAD"/>
</dbReference>
<dbReference type="GO" id="GO:0006605">
    <property type="term" value="P:protein targeting"/>
    <property type="evidence" value="ECO:0007669"/>
    <property type="project" value="InterPro"/>
</dbReference>
<evidence type="ECO:0000256" key="1">
    <source>
        <dbReference type="ARBA" id="ARBA00022927"/>
    </source>
</evidence>